<dbReference type="Pfam" id="PF00593">
    <property type="entry name" value="TonB_dep_Rec_b-barrel"/>
    <property type="match status" value="1"/>
</dbReference>
<feature type="signal peptide" evidence="12">
    <location>
        <begin position="1"/>
        <end position="22"/>
    </location>
</feature>
<evidence type="ECO:0000313" key="16">
    <source>
        <dbReference type="Proteomes" id="UP000620064"/>
    </source>
</evidence>
<evidence type="ECO:0000256" key="4">
    <source>
        <dbReference type="ARBA" id="ARBA00022692"/>
    </source>
</evidence>
<keyword evidence="6 11" id="KW-0798">TonB box</keyword>
<comment type="subcellular location">
    <subcellularLocation>
        <location evidence="1 10">Cell outer membrane</location>
        <topology evidence="1 10">Multi-pass membrane protein</topology>
    </subcellularLocation>
</comment>
<keyword evidence="8" id="KW-0675">Receptor</keyword>
<dbReference type="Gene3D" id="2.170.130.10">
    <property type="entry name" value="TonB-dependent receptor, plug domain"/>
    <property type="match status" value="1"/>
</dbReference>
<feature type="domain" description="TonB-dependent receptor-like beta-barrel" evidence="13">
    <location>
        <begin position="476"/>
        <end position="885"/>
    </location>
</feature>
<evidence type="ECO:0000256" key="11">
    <source>
        <dbReference type="RuleBase" id="RU003357"/>
    </source>
</evidence>
<keyword evidence="7 10" id="KW-0472">Membrane</keyword>
<evidence type="ECO:0000256" key="5">
    <source>
        <dbReference type="ARBA" id="ARBA00022729"/>
    </source>
</evidence>
<dbReference type="InterPro" id="IPR000531">
    <property type="entry name" value="Beta-barrel_TonB"/>
</dbReference>
<sequence>MKKLTKSVLAVVLTASFTVSYAQKTKVDTTKTKDIEGVVVTALGIKREKKSLGYASQEVKAEALTEGTTKTGNVASLLSGKVAGLNVNTNNNFGGAANLVIRGIKTLGGGNPLIVIDGSPVNNSMIYGSSFDYGNFLQDINQEDIESVNVLKGAAASALYGERGLNGVVVIVTKNGKGKDDGSWGVTLSSNVQAGFIDKSTFPKYQTQYGAGYDPSFYYGSASDGKDFVNFGEDASWGPKFDPNLLVYHWDSFDPTSPNYGKAMPWVAAKNGPITFFETPFTFANTISLEKGNKNGNFSMSYDNMIANGLMPNSDLNKNTLSLKVNHNLTDKLHATVYTTLTIQRTKGRNETGYSDNIVSGFRQWWQTNVDVISQKNAYYRNLALNGVTGSNVTWNRISDADGNPIFWNNPYFQRYQNYQSDDRTRSFSYAQLTYDVSKGFSVTGKISHDLSNMYIQNRLAVGSLAQGFGQSGKSVPSGYARQNINMTETNYDLYTNYKFDITSSINASGIVGGNVRRNYYNSIYNSTEGGLVVPGIYSLGNSAQATLAPAENEYTTLTASAYATASLDFYKVFYLDATARWDKSSTLPKGDNAYFYPSVTGAFIISELFKPNFLNFWKVRANYAEVGGTADPYMLSTTYSSTGIFNGQAGGVGIFGSQTTQPNASLKPQKSREFEVGTEFKLFNNRVSLDFAYYKTRTYNQIISLPISSGSGLSSAVVNAGQINNEGMEFQLGLVPIKTNDFSWNIDANWSKNKNEVVSLLHNGVSDVSNILLNSFQGGVSINAREGYAWGTLVGSDYVYLNGQPVISATTGRYQRVGNQIIGNATPDWIGGLRNTFNYKSLSLGFLIDVKHGGQVFSTDMYYGLATGLYPETAEGGIRENGVIYPGVNPNGQVNQTVTTNPSAFGSLDGYARMPASRFVYDASYVKLREASIGYTLPKTMLSGTFIKDAKISIVGRNLWIIHKNTPYSDPEASVGGGIRTYGYSIGTLPTTRDIGVNVTFKF</sequence>
<feature type="chain" id="PRO_5045276176" evidence="12">
    <location>
        <begin position="23"/>
        <end position="1004"/>
    </location>
</feature>
<keyword evidence="9 10" id="KW-0998">Cell outer membrane</keyword>
<dbReference type="NCBIfam" id="TIGR04057">
    <property type="entry name" value="SusC_RagA_signa"/>
    <property type="match status" value="1"/>
</dbReference>
<keyword evidence="5 12" id="KW-0732">Signal</keyword>
<dbReference type="PANTHER" id="PTHR30069:SF29">
    <property type="entry name" value="HEMOGLOBIN AND HEMOGLOBIN-HAPTOGLOBIN-BINDING PROTEIN 1-RELATED"/>
    <property type="match status" value="1"/>
</dbReference>
<evidence type="ECO:0000256" key="1">
    <source>
        <dbReference type="ARBA" id="ARBA00004571"/>
    </source>
</evidence>
<name>A0ABQ2NLY4_9FLAO</name>
<keyword evidence="16" id="KW-1185">Reference proteome</keyword>
<accession>A0ABQ2NLY4</accession>
<evidence type="ECO:0000259" key="14">
    <source>
        <dbReference type="Pfam" id="PF07715"/>
    </source>
</evidence>
<keyword evidence="3 10" id="KW-1134">Transmembrane beta strand</keyword>
<dbReference type="InterPro" id="IPR036942">
    <property type="entry name" value="Beta-barrel_TonB_sf"/>
</dbReference>
<comment type="similarity">
    <text evidence="10 11">Belongs to the TonB-dependent receptor family.</text>
</comment>
<dbReference type="InterPro" id="IPR012910">
    <property type="entry name" value="Plug_dom"/>
</dbReference>
<comment type="caution">
    <text evidence="15">The sequence shown here is derived from an EMBL/GenBank/DDBJ whole genome shotgun (WGS) entry which is preliminary data.</text>
</comment>
<dbReference type="RefSeq" id="WP_188618304.1">
    <property type="nucleotide sequence ID" value="NZ_BMLV01000005.1"/>
</dbReference>
<dbReference type="EMBL" id="BMLV01000005">
    <property type="protein sequence ID" value="GGP05799.1"/>
    <property type="molecule type" value="Genomic_DNA"/>
</dbReference>
<reference evidence="16" key="1">
    <citation type="journal article" date="2019" name="Int. J. Syst. Evol. Microbiol.">
        <title>The Global Catalogue of Microorganisms (GCM) 10K type strain sequencing project: providing services to taxonomists for standard genome sequencing and annotation.</title>
        <authorList>
            <consortium name="The Broad Institute Genomics Platform"/>
            <consortium name="The Broad Institute Genome Sequencing Center for Infectious Disease"/>
            <person name="Wu L."/>
            <person name="Ma J."/>
        </authorList>
    </citation>
    <scope>NUCLEOTIDE SEQUENCE [LARGE SCALE GENOMIC DNA]</scope>
    <source>
        <strain evidence="16">CGMCC 1.7656</strain>
    </source>
</reference>
<dbReference type="PROSITE" id="PS52016">
    <property type="entry name" value="TONB_DEPENDENT_REC_3"/>
    <property type="match status" value="1"/>
</dbReference>
<evidence type="ECO:0000256" key="9">
    <source>
        <dbReference type="ARBA" id="ARBA00023237"/>
    </source>
</evidence>
<dbReference type="Gene3D" id="2.40.170.20">
    <property type="entry name" value="TonB-dependent receptor, beta-barrel domain"/>
    <property type="match status" value="1"/>
</dbReference>
<proteinExistence type="inferred from homology"/>
<evidence type="ECO:0000256" key="10">
    <source>
        <dbReference type="PROSITE-ProRule" id="PRU01360"/>
    </source>
</evidence>
<protein>
    <submittedName>
        <fullName evidence="15">SusC/RagA family TonB-linked outer membrane protein</fullName>
    </submittedName>
</protein>
<evidence type="ECO:0000313" key="15">
    <source>
        <dbReference type="EMBL" id="GGP05799.1"/>
    </source>
</evidence>
<keyword evidence="4 10" id="KW-0812">Transmembrane</keyword>
<dbReference type="InterPro" id="IPR037066">
    <property type="entry name" value="Plug_dom_sf"/>
</dbReference>
<evidence type="ECO:0000256" key="7">
    <source>
        <dbReference type="ARBA" id="ARBA00023136"/>
    </source>
</evidence>
<evidence type="ECO:0000256" key="12">
    <source>
        <dbReference type="SAM" id="SignalP"/>
    </source>
</evidence>
<dbReference type="PANTHER" id="PTHR30069">
    <property type="entry name" value="TONB-DEPENDENT OUTER MEMBRANE RECEPTOR"/>
    <property type="match status" value="1"/>
</dbReference>
<evidence type="ECO:0000256" key="3">
    <source>
        <dbReference type="ARBA" id="ARBA00022452"/>
    </source>
</evidence>
<gene>
    <name evidence="15" type="ORF">GCM10010992_23320</name>
</gene>
<dbReference type="Proteomes" id="UP000620064">
    <property type="component" value="Unassembled WGS sequence"/>
</dbReference>
<dbReference type="InterPro" id="IPR039426">
    <property type="entry name" value="TonB-dep_rcpt-like"/>
</dbReference>
<dbReference type="InterPro" id="IPR023997">
    <property type="entry name" value="TonB-dep_OMP_SusC/RagA_CS"/>
</dbReference>
<feature type="domain" description="TonB-dependent receptor plug" evidence="14">
    <location>
        <begin position="51"/>
        <end position="168"/>
    </location>
</feature>
<dbReference type="InterPro" id="IPR023996">
    <property type="entry name" value="TonB-dep_OMP_SusC/RagA"/>
</dbReference>
<dbReference type="Pfam" id="PF07715">
    <property type="entry name" value="Plug"/>
    <property type="match status" value="1"/>
</dbReference>
<organism evidence="15 16">
    <name type="scientific">Cloacibacterium rupense</name>
    <dbReference type="NCBI Taxonomy" id="517423"/>
    <lineage>
        <taxon>Bacteria</taxon>
        <taxon>Pseudomonadati</taxon>
        <taxon>Bacteroidota</taxon>
        <taxon>Flavobacteriia</taxon>
        <taxon>Flavobacteriales</taxon>
        <taxon>Weeksellaceae</taxon>
    </lineage>
</organism>
<evidence type="ECO:0000256" key="6">
    <source>
        <dbReference type="ARBA" id="ARBA00023077"/>
    </source>
</evidence>
<dbReference type="SUPFAM" id="SSF56935">
    <property type="entry name" value="Porins"/>
    <property type="match status" value="1"/>
</dbReference>
<evidence type="ECO:0000259" key="13">
    <source>
        <dbReference type="Pfam" id="PF00593"/>
    </source>
</evidence>
<keyword evidence="2 10" id="KW-0813">Transport</keyword>
<evidence type="ECO:0000256" key="2">
    <source>
        <dbReference type="ARBA" id="ARBA00022448"/>
    </source>
</evidence>
<evidence type="ECO:0000256" key="8">
    <source>
        <dbReference type="ARBA" id="ARBA00023170"/>
    </source>
</evidence>
<dbReference type="NCBIfam" id="TIGR04056">
    <property type="entry name" value="OMP_RagA_SusC"/>
    <property type="match status" value="1"/>
</dbReference>